<protein>
    <submittedName>
        <fullName evidence="3">SGNH hydrolase domain-containing protein</fullName>
    </submittedName>
</protein>
<reference evidence="4" key="1">
    <citation type="journal article" date="2019" name="Int. J. Syst. Evol. Microbiol.">
        <title>The Global Catalogue of Microorganisms (GCM) 10K type strain sequencing project: providing services to taxonomists for standard genome sequencing and annotation.</title>
        <authorList>
            <consortium name="The Broad Institute Genomics Platform"/>
            <consortium name="The Broad Institute Genome Sequencing Center for Infectious Disease"/>
            <person name="Wu L."/>
            <person name="Ma J."/>
        </authorList>
    </citation>
    <scope>NUCLEOTIDE SEQUENCE [LARGE SCALE GENOMIC DNA]</scope>
    <source>
        <strain evidence="4">CCUG 63369</strain>
    </source>
</reference>
<feature type="domain" description="SGNH" evidence="2">
    <location>
        <begin position="30"/>
        <end position="251"/>
    </location>
</feature>
<dbReference type="Pfam" id="PF19040">
    <property type="entry name" value="SGNH"/>
    <property type="match status" value="1"/>
</dbReference>
<name>A0ABW3BM51_9ACTN</name>
<dbReference type="Proteomes" id="UP001596956">
    <property type="component" value="Unassembled WGS sequence"/>
</dbReference>
<evidence type="ECO:0000313" key="4">
    <source>
        <dbReference type="Proteomes" id="UP001596956"/>
    </source>
</evidence>
<keyword evidence="4" id="KW-1185">Reference proteome</keyword>
<feature type="region of interest" description="Disordered" evidence="1">
    <location>
        <begin position="1"/>
        <end position="20"/>
    </location>
</feature>
<dbReference type="InterPro" id="IPR043968">
    <property type="entry name" value="SGNH"/>
</dbReference>
<gene>
    <name evidence="3" type="ORF">ACFQZU_22985</name>
</gene>
<proteinExistence type="predicted"/>
<organism evidence="3 4">
    <name type="scientific">Streptomonospora algeriensis</name>
    <dbReference type="NCBI Taxonomy" id="995084"/>
    <lineage>
        <taxon>Bacteria</taxon>
        <taxon>Bacillati</taxon>
        <taxon>Actinomycetota</taxon>
        <taxon>Actinomycetes</taxon>
        <taxon>Streptosporangiales</taxon>
        <taxon>Nocardiopsidaceae</taxon>
        <taxon>Streptomonospora</taxon>
    </lineage>
</organism>
<comment type="caution">
    <text evidence="3">The sequence shown here is derived from an EMBL/GenBank/DDBJ whole genome shotgun (WGS) entry which is preliminary data.</text>
</comment>
<sequence length="252" mass="26899">SEPAGSGDAQLYPSPVAAGEDLPDVYEDGCQVSQKGTRLAPCVYGPDGADTTVALVGDSHAAHWAPALREIAQERDWRLHTFTKSSCGFTEAKLELPGDGRPYDECERYNGAVLDELTGDLRPDLVFTSSSSLATKDGAASQERDRIEIAAGMARMWESLDEAGSGVVAIRDTPTTRTRLPECVSLHAEDPSECGRSRGAAFAEQDPQLIAARETSADVGVVDLSEEFCTGDTCLPVIGNVLVYRDSHHLTA</sequence>
<evidence type="ECO:0000313" key="3">
    <source>
        <dbReference type="EMBL" id="MFD0804160.1"/>
    </source>
</evidence>
<feature type="non-terminal residue" evidence="3">
    <location>
        <position position="1"/>
    </location>
</feature>
<dbReference type="GO" id="GO:0016787">
    <property type="term" value="F:hydrolase activity"/>
    <property type="evidence" value="ECO:0007669"/>
    <property type="project" value="UniProtKB-KW"/>
</dbReference>
<evidence type="ECO:0000256" key="1">
    <source>
        <dbReference type="SAM" id="MobiDB-lite"/>
    </source>
</evidence>
<feature type="non-terminal residue" evidence="3">
    <location>
        <position position="252"/>
    </location>
</feature>
<dbReference type="EMBL" id="JBHTHR010001410">
    <property type="protein sequence ID" value="MFD0804160.1"/>
    <property type="molecule type" value="Genomic_DNA"/>
</dbReference>
<keyword evidence="3" id="KW-0378">Hydrolase</keyword>
<evidence type="ECO:0000259" key="2">
    <source>
        <dbReference type="Pfam" id="PF19040"/>
    </source>
</evidence>
<accession>A0ABW3BM51</accession>